<dbReference type="RefSeq" id="WP_200673039.1">
    <property type="nucleotide sequence ID" value="NZ_JAACYA010000001.1"/>
</dbReference>
<comment type="caution">
    <text evidence="2">The sequence shown here is derived from an EMBL/GenBank/DDBJ whole genome shotgun (WGS) entry which is preliminary data.</text>
</comment>
<protein>
    <recommendedName>
        <fullName evidence="4">Type II secretion system protein GspC N-terminal domain-containing protein</fullName>
    </recommendedName>
</protein>
<accession>A0ABS1GFC4</accession>
<dbReference type="EMBL" id="JAACYA010000001">
    <property type="protein sequence ID" value="MBK3331624.1"/>
    <property type="molecule type" value="Genomic_DNA"/>
</dbReference>
<dbReference type="Proteomes" id="UP000772812">
    <property type="component" value="Unassembled WGS sequence"/>
</dbReference>
<feature type="transmembrane region" description="Helical" evidence="1">
    <location>
        <begin position="12"/>
        <end position="29"/>
    </location>
</feature>
<evidence type="ECO:0008006" key="4">
    <source>
        <dbReference type="Google" id="ProtNLM"/>
    </source>
</evidence>
<evidence type="ECO:0000256" key="1">
    <source>
        <dbReference type="SAM" id="Phobius"/>
    </source>
</evidence>
<organism evidence="2 3">
    <name type="scientific">Persephonella atlantica</name>
    <dbReference type="NCBI Taxonomy" id="2699429"/>
    <lineage>
        <taxon>Bacteria</taxon>
        <taxon>Pseudomonadati</taxon>
        <taxon>Aquificota</taxon>
        <taxon>Aquificia</taxon>
        <taxon>Aquificales</taxon>
        <taxon>Hydrogenothermaceae</taxon>
        <taxon>Persephonella</taxon>
    </lineage>
</organism>
<proteinExistence type="predicted"/>
<evidence type="ECO:0000313" key="2">
    <source>
        <dbReference type="EMBL" id="MBK3331624.1"/>
    </source>
</evidence>
<keyword evidence="1" id="KW-0472">Membrane</keyword>
<name>A0ABS1GFC4_9AQUI</name>
<evidence type="ECO:0000313" key="3">
    <source>
        <dbReference type="Proteomes" id="UP000772812"/>
    </source>
</evidence>
<gene>
    <name evidence="2" type="ORF">GWK41_00925</name>
</gene>
<keyword evidence="1" id="KW-0812">Transmembrane</keyword>
<reference evidence="2 3" key="1">
    <citation type="journal article" date="2021" name="Syst. Appl. Microbiol.">
        <title>Persephonella atlantica sp. nov.: How to adapt to physico-chemical gradients in high temperature hydrothermal habitats.</title>
        <authorList>
            <person name="Francois D.X."/>
            <person name="Godfroy A."/>
            <person name="Mathien C."/>
            <person name="Aube J."/>
            <person name="Cathalot C."/>
            <person name="Lesongeur F."/>
            <person name="L'Haridon S."/>
            <person name="Philippon X."/>
            <person name="Roussel E.G."/>
        </authorList>
    </citation>
    <scope>NUCLEOTIDE SEQUENCE [LARGE SCALE GENOMIC DNA]</scope>
    <source>
        <strain evidence="2 3">MO1340</strain>
    </source>
</reference>
<sequence length="150" mass="17707">MKKFKILGNREIAYLSFPIALGVLFYFLTADFVKSLIVKSWKLPDYHQTKPVYLFSEFYKEGLKLSEIKDIITVKPYEITVKTKTVQEEEKPPRYLISFIYIGKSRYVIINGKLLKEGENVSKDEKIVKIYTDGVLLKGKWGERWIRFLR</sequence>
<keyword evidence="1" id="KW-1133">Transmembrane helix</keyword>
<keyword evidence="3" id="KW-1185">Reference proteome</keyword>